<dbReference type="Proteomes" id="UP000193944">
    <property type="component" value="Unassembled WGS sequence"/>
</dbReference>
<accession>A0A1Y1XNE9</accession>
<feature type="domain" description="CDT1 Geminin-binding" evidence="1">
    <location>
        <begin position="230"/>
        <end position="304"/>
    </location>
</feature>
<dbReference type="AlphaFoldDB" id="A0A1Y1XNE9"/>
<gene>
    <name evidence="2" type="ORF">BCR32DRAFT_1706</name>
</gene>
<reference evidence="2 3" key="1">
    <citation type="submission" date="2016-08" db="EMBL/GenBank/DDBJ databases">
        <title>A Parts List for Fungal Cellulosomes Revealed by Comparative Genomics.</title>
        <authorList>
            <consortium name="DOE Joint Genome Institute"/>
            <person name="Haitjema C.H."/>
            <person name="Gilmore S.P."/>
            <person name="Henske J.K."/>
            <person name="Solomon K.V."/>
            <person name="De Groot R."/>
            <person name="Kuo A."/>
            <person name="Mondo S.J."/>
            <person name="Salamov A.A."/>
            <person name="Labutti K."/>
            <person name="Zhao Z."/>
            <person name="Chiniquy J."/>
            <person name="Barry K."/>
            <person name="Brewer H.M."/>
            <person name="Purvine S.O."/>
            <person name="Wright A.T."/>
            <person name="Boxma B."/>
            <person name="Van Alen T."/>
            <person name="Hackstein J.H."/>
            <person name="Baker S.E."/>
            <person name="Grigoriev I.V."/>
            <person name="O'Malley M.A."/>
        </authorList>
    </citation>
    <scope>NUCLEOTIDE SEQUENCE [LARGE SCALE GENOMIC DNA]</scope>
    <source>
        <strain evidence="2 3">S4</strain>
    </source>
</reference>
<protein>
    <recommendedName>
        <fullName evidence="1">CDT1 Geminin-binding domain-containing protein</fullName>
    </recommendedName>
</protein>
<evidence type="ECO:0000259" key="1">
    <source>
        <dbReference type="Pfam" id="PF08839"/>
    </source>
</evidence>
<keyword evidence="3" id="KW-1185">Reference proteome</keyword>
<comment type="caution">
    <text evidence="2">The sequence shown here is derived from an EMBL/GenBank/DDBJ whole genome shotgun (WGS) entry which is preliminary data.</text>
</comment>
<reference evidence="2 3" key="2">
    <citation type="submission" date="2016-08" db="EMBL/GenBank/DDBJ databases">
        <title>Pervasive Adenine N6-methylation of Active Genes in Fungi.</title>
        <authorList>
            <consortium name="DOE Joint Genome Institute"/>
            <person name="Mondo S.J."/>
            <person name="Dannebaum R.O."/>
            <person name="Kuo R.C."/>
            <person name="Labutti K."/>
            <person name="Haridas S."/>
            <person name="Kuo A."/>
            <person name="Salamov A."/>
            <person name="Ahrendt S.R."/>
            <person name="Lipzen A."/>
            <person name="Sullivan W."/>
            <person name="Andreopoulos W.B."/>
            <person name="Clum A."/>
            <person name="Lindquist E."/>
            <person name="Daum C."/>
            <person name="Ramamoorthy G.K."/>
            <person name="Gryganskyi A."/>
            <person name="Culley D."/>
            <person name="Magnuson J.K."/>
            <person name="James T.Y."/>
            <person name="O'Malley M.A."/>
            <person name="Stajich J.E."/>
            <person name="Spatafora J.W."/>
            <person name="Visel A."/>
            <person name="Grigoriev I.V."/>
        </authorList>
    </citation>
    <scope>NUCLEOTIDE SEQUENCE [LARGE SCALE GENOMIC DNA]</scope>
    <source>
        <strain evidence="2 3">S4</strain>
    </source>
</reference>
<organism evidence="2 3">
    <name type="scientific">Anaeromyces robustus</name>
    <dbReference type="NCBI Taxonomy" id="1754192"/>
    <lineage>
        <taxon>Eukaryota</taxon>
        <taxon>Fungi</taxon>
        <taxon>Fungi incertae sedis</taxon>
        <taxon>Chytridiomycota</taxon>
        <taxon>Chytridiomycota incertae sedis</taxon>
        <taxon>Neocallimastigomycetes</taxon>
        <taxon>Neocallimastigales</taxon>
        <taxon>Neocallimastigaceae</taxon>
        <taxon>Anaeromyces</taxon>
    </lineage>
</organism>
<dbReference type="InterPro" id="IPR014939">
    <property type="entry name" value="CDT1_Gemini-bd-like"/>
</dbReference>
<name>A0A1Y1XNE9_9FUNG</name>
<dbReference type="SUPFAM" id="SSF46785">
    <property type="entry name" value="Winged helix' DNA-binding domain"/>
    <property type="match status" value="1"/>
</dbReference>
<dbReference type="STRING" id="1754192.A0A1Y1XNE9"/>
<sequence length="307" mass="36153">MNKQTTLKSYLSIQKDLHQAKGQKRSQPPLTKDIVKKQKMINSFDKIQLLSPEKTPFTSPQKQLLSPSKIKTPSKFYDIEKIIDSPVKSSLKLKPSQNLYQTQIDSFAHKSTSNFKIEIESDEEIEIKNKNNNIIKNNLRQEEKKEVNIIPEIKQKQELDNLKNQNVEDFIKDIFNSTERIKNKHKKEQEIKQIKPQLPQHEVKLKAGIPSIDLSRKIIPLLLSERKLNLPEKYEKLQKLFEALDHILRYDKAMNRQSILFTNLIKRLENICHSKVTNKQLGQIMKVYPESYYLRAFRNQNQKSQNH</sequence>
<dbReference type="Pfam" id="PF08839">
    <property type="entry name" value="CDT1"/>
    <property type="match status" value="1"/>
</dbReference>
<evidence type="ECO:0000313" key="2">
    <source>
        <dbReference type="EMBL" id="ORX87278.1"/>
    </source>
</evidence>
<evidence type="ECO:0000313" key="3">
    <source>
        <dbReference type="Proteomes" id="UP000193944"/>
    </source>
</evidence>
<dbReference type="EMBL" id="MCFG01000010">
    <property type="protein sequence ID" value="ORX87278.1"/>
    <property type="molecule type" value="Genomic_DNA"/>
</dbReference>
<dbReference type="InterPro" id="IPR036390">
    <property type="entry name" value="WH_DNA-bd_sf"/>
</dbReference>
<proteinExistence type="predicted"/>
<dbReference type="OrthoDB" id="341730at2759"/>